<sequence>MKYIEGTGFVASELSVADFRKEMALYLRRLEMQGGRYLLTRHGRVVGGLVSPWDVHALEEVDKRDKAERERRLQAHARHGNWLEEAREKARRGEDVEWSPRW</sequence>
<evidence type="ECO:0000313" key="2">
    <source>
        <dbReference type="Proteomes" id="UP000207598"/>
    </source>
</evidence>
<reference evidence="1 2" key="1">
    <citation type="submission" date="2017-05" db="EMBL/GenBank/DDBJ databases">
        <authorList>
            <person name="Song R."/>
            <person name="Chenine A.L."/>
            <person name="Ruprecht R.M."/>
        </authorList>
    </citation>
    <scope>NUCLEOTIDE SEQUENCE [LARGE SCALE GENOMIC DNA]</scope>
    <source>
        <strain evidence="1 2">CECT 8898</strain>
    </source>
</reference>
<evidence type="ECO:0000313" key="1">
    <source>
        <dbReference type="EMBL" id="SMX43435.1"/>
    </source>
</evidence>
<dbReference type="OrthoDB" id="7871907at2"/>
<dbReference type="RefSeq" id="WP_094021645.1">
    <property type="nucleotide sequence ID" value="NZ_FXYF01000007.1"/>
</dbReference>
<dbReference type="AlphaFoldDB" id="A0A238KKV4"/>
<evidence type="ECO:0008006" key="3">
    <source>
        <dbReference type="Google" id="ProtNLM"/>
    </source>
</evidence>
<keyword evidence="2" id="KW-1185">Reference proteome</keyword>
<organism evidence="1 2">
    <name type="scientific">Maliponia aquimaris</name>
    <dbReference type="NCBI Taxonomy" id="1673631"/>
    <lineage>
        <taxon>Bacteria</taxon>
        <taxon>Pseudomonadati</taxon>
        <taxon>Pseudomonadota</taxon>
        <taxon>Alphaproteobacteria</taxon>
        <taxon>Rhodobacterales</taxon>
        <taxon>Paracoccaceae</taxon>
        <taxon>Maliponia</taxon>
    </lineage>
</organism>
<name>A0A238KKV4_9RHOB</name>
<dbReference type="Proteomes" id="UP000207598">
    <property type="component" value="Unassembled WGS sequence"/>
</dbReference>
<accession>A0A238KKV4</accession>
<protein>
    <recommendedName>
        <fullName evidence="3">Antitoxin</fullName>
    </recommendedName>
</protein>
<gene>
    <name evidence="1" type="ORF">MAA8898_02825</name>
</gene>
<proteinExistence type="predicted"/>
<dbReference type="EMBL" id="FXYF01000007">
    <property type="protein sequence ID" value="SMX43435.1"/>
    <property type="molecule type" value="Genomic_DNA"/>
</dbReference>